<protein>
    <submittedName>
        <fullName evidence="2">Retrovirus-related Pol polyprotein from type-2 retrotransposable element R2DM Endonuclease</fullName>
    </submittedName>
</protein>
<dbReference type="GO" id="GO:0071897">
    <property type="term" value="P:DNA biosynthetic process"/>
    <property type="evidence" value="ECO:0007669"/>
    <property type="project" value="UniProtKB-ARBA"/>
</dbReference>
<dbReference type="InterPro" id="IPR043502">
    <property type="entry name" value="DNA/RNA_pol_sf"/>
</dbReference>
<evidence type="ECO:0000313" key="3">
    <source>
        <dbReference type="Proteomes" id="UP000299102"/>
    </source>
</evidence>
<dbReference type="Proteomes" id="UP000299102">
    <property type="component" value="Unassembled WGS sequence"/>
</dbReference>
<dbReference type="InterPro" id="IPR000477">
    <property type="entry name" value="RT_dom"/>
</dbReference>
<dbReference type="GO" id="GO:0004519">
    <property type="term" value="F:endonuclease activity"/>
    <property type="evidence" value="ECO:0007669"/>
    <property type="project" value="UniProtKB-KW"/>
</dbReference>
<name>A0A4C1VUP5_EUMVA</name>
<evidence type="ECO:0000313" key="2">
    <source>
        <dbReference type="EMBL" id="GBP42868.1"/>
    </source>
</evidence>
<gene>
    <name evidence="2" type="primary">pol</name>
    <name evidence="2" type="ORF">EVAR_27221_1</name>
</gene>
<proteinExistence type="predicted"/>
<keyword evidence="3" id="KW-1185">Reference proteome</keyword>
<dbReference type="Gene3D" id="3.30.70.270">
    <property type="match status" value="1"/>
</dbReference>
<organism evidence="2 3">
    <name type="scientific">Eumeta variegata</name>
    <name type="common">Bagworm moth</name>
    <name type="synonym">Eumeta japonica</name>
    <dbReference type="NCBI Taxonomy" id="151549"/>
    <lineage>
        <taxon>Eukaryota</taxon>
        <taxon>Metazoa</taxon>
        <taxon>Ecdysozoa</taxon>
        <taxon>Arthropoda</taxon>
        <taxon>Hexapoda</taxon>
        <taxon>Insecta</taxon>
        <taxon>Pterygota</taxon>
        <taxon>Neoptera</taxon>
        <taxon>Endopterygota</taxon>
        <taxon>Lepidoptera</taxon>
        <taxon>Glossata</taxon>
        <taxon>Ditrysia</taxon>
        <taxon>Tineoidea</taxon>
        <taxon>Psychidae</taxon>
        <taxon>Oiketicinae</taxon>
        <taxon>Eumeta</taxon>
    </lineage>
</organism>
<dbReference type="EMBL" id="BGZK01000425">
    <property type="protein sequence ID" value="GBP42868.1"/>
    <property type="molecule type" value="Genomic_DNA"/>
</dbReference>
<dbReference type="PROSITE" id="PS50878">
    <property type="entry name" value="RT_POL"/>
    <property type="match status" value="1"/>
</dbReference>
<dbReference type="SUPFAM" id="SSF56672">
    <property type="entry name" value="DNA/RNA polymerases"/>
    <property type="match status" value="1"/>
</dbReference>
<keyword evidence="2" id="KW-0540">Nuclease</keyword>
<accession>A0A4C1VUP5</accession>
<dbReference type="PANTHER" id="PTHR47027">
    <property type="entry name" value="REVERSE TRANSCRIPTASE DOMAIN-CONTAINING PROTEIN"/>
    <property type="match status" value="1"/>
</dbReference>
<reference evidence="2 3" key="1">
    <citation type="journal article" date="2019" name="Commun. Biol.">
        <title>The bagworm genome reveals a unique fibroin gene that provides high tensile strength.</title>
        <authorList>
            <person name="Kono N."/>
            <person name="Nakamura H."/>
            <person name="Ohtoshi R."/>
            <person name="Tomita M."/>
            <person name="Numata K."/>
            <person name="Arakawa K."/>
        </authorList>
    </citation>
    <scope>NUCLEOTIDE SEQUENCE [LARGE SCALE GENOMIC DNA]</scope>
</reference>
<dbReference type="OrthoDB" id="424543at2759"/>
<evidence type="ECO:0000259" key="1">
    <source>
        <dbReference type="PROSITE" id="PS50878"/>
    </source>
</evidence>
<comment type="caution">
    <text evidence="2">The sequence shown here is derived from an EMBL/GenBank/DDBJ whole genome shotgun (WGS) entry which is preliminary data.</text>
</comment>
<dbReference type="AlphaFoldDB" id="A0A4C1VUP5"/>
<dbReference type="InterPro" id="IPR043128">
    <property type="entry name" value="Rev_trsase/Diguanyl_cyclase"/>
</dbReference>
<keyword evidence="2" id="KW-0378">Hydrolase</keyword>
<sequence>MTVQLRILVAVYSLPKPTKTVIDRTSRAKWHHLDGLRSGSPRAVLMEYLEIDMRVNYKLAEDMWYKYETYCCKTNAAPKNLQETERIQALGTISTRVRSQAGVSKAFEVRVGVHQGSALSPLLFNFVMDYLVKDILSPLPWTILYTDHLVVIANIVRHLQKRLNMDTQTFEKYGLRVNRNKTEYLKCSFRGKTTPENVYIGSAPIPTVNKLKYLGYMLTIDVNIDADVTHRISVAWLKRRSLTGVLCDPGIPIKTKSKFYKMTVYPA</sequence>
<dbReference type="Pfam" id="PF00078">
    <property type="entry name" value="RVT_1"/>
    <property type="match status" value="1"/>
</dbReference>
<dbReference type="PANTHER" id="PTHR47027:SF28">
    <property type="entry name" value="ENDONUCLEASE-REVERSE TRANSCRIPTASE"/>
    <property type="match status" value="1"/>
</dbReference>
<feature type="domain" description="Reverse transcriptase" evidence="1">
    <location>
        <begin position="1"/>
        <end position="218"/>
    </location>
</feature>
<keyword evidence="2" id="KW-0255">Endonuclease</keyword>
<dbReference type="STRING" id="151549.A0A4C1VUP5"/>